<protein>
    <submittedName>
        <fullName evidence="1">Uncharacterized protein</fullName>
    </submittedName>
</protein>
<dbReference type="Proteomes" id="UP001501470">
    <property type="component" value="Unassembled WGS sequence"/>
</dbReference>
<dbReference type="RefSeq" id="WP_344515455.1">
    <property type="nucleotide sequence ID" value="NZ_BAAAQD010000056.1"/>
</dbReference>
<evidence type="ECO:0000313" key="2">
    <source>
        <dbReference type="Proteomes" id="UP001501470"/>
    </source>
</evidence>
<dbReference type="EMBL" id="BAAAQD010000056">
    <property type="protein sequence ID" value="GAA1575865.1"/>
    <property type="molecule type" value="Genomic_DNA"/>
</dbReference>
<reference evidence="1 2" key="1">
    <citation type="journal article" date="2019" name="Int. J. Syst. Evol. Microbiol.">
        <title>The Global Catalogue of Microorganisms (GCM) 10K type strain sequencing project: providing services to taxonomists for standard genome sequencing and annotation.</title>
        <authorList>
            <consortium name="The Broad Institute Genomics Platform"/>
            <consortium name="The Broad Institute Genome Sequencing Center for Infectious Disease"/>
            <person name="Wu L."/>
            <person name="Ma J."/>
        </authorList>
    </citation>
    <scope>NUCLEOTIDE SEQUENCE [LARGE SCALE GENOMIC DNA]</scope>
    <source>
        <strain evidence="1 2">JCM 15933</strain>
    </source>
</reference>
<accession>A0ABN2DI84</accession>
<name>A0ABN2DI84_9ACTN</name>
<comment type="caution">
    <text evidence="1">The sequence shown here is derived from an EMBL/GenBank/DDBJ whole genome shotgun (WGS) entry which is preliminary data.</text>
</comment>
<gene>
    <name evidence="1" type="ORF">GCM10009827_117210</name>
</gene>
<evidence type="ECO:0000313" key="1">
    <source>
        <dbReference type="EMBL" id="GAA1575865.1"/>
    </source>
</evidence>
<sequence length="245" mass="26033">MASPDHRQQPSTAGLALPADLARVARESWFSARASQADIAVAETIWDRAYPSFYRAAYIDTAQRIGEAATQCRADGKGWVLTSSIARAASEVVGHAHRLPVPVPEFDEDALHYAAEVSAPSLEPWRALAETVWNTARIEATIAGAYAAGMYITTHQSVRTGRSVAQANGVQFDGQPAEPWFHAVLLTANRAVIAPSSIPVTAAQLARQSQAPGAAANALHATADRTNRVQHAPGTPAATVPVTRR</sequence>
<proteinExistence type="predicted"/>
<organism evidence="1 2">
    <name type="scientific">Dactylosporangium maewongense</name>
    <dbReference type="NCBI Taxonomy" id="634393"/>
    <lineage>
        <taxon>Bacteria</taxon>
        <taxon>Bacillati</taxon>
        <taxon>Actinomycetota</taxon>
        <taxon>Actinomycetes</taxon>
        <taxon>Micromonosporales</taxon>
        <taxon>Micromonosporaceae</taxon>
        <taxon>Dactylosporangium</taxon>
    </lineage>
</organism>
<keyword evidence="2" id="KW-1185">Reference proteome</keyword>